<evidence type="ECO:0000313" key="2">
    <source>
        <dbReference type="Proteomes" id="UP000001431"/>
    </source>
</evidence>
<gene>
    <name evidence="1" type="ordered locus">Pcal_1567</name>
</gene>
<dbReference type="InterPro" id="IPR050114">
    <property type="entry name" value="UPF0173_UPF0282_UlaG_hydrolase"/>
</dbReference>
<evidence type="ECO:0000313" key="1">
    <source>
        <dbReference type="EMBL" id="ABO08985.1"/>
    </source>
</evidence>
<protein>
    <submittedName>
        <fullName evidence="1">Uncharacterized protein</fullName>
    </submittedName>
</protein>
<dbReference type="RefSeq" id="WP_011850243.1">
    <property type="nucleotide sequence ID" value="NC_009073.1"/>
</dbReference>
<dbReference type="KEGG" id="pcl:Pcal_1567"/>
<dbReference type="PANTHER" id="PTHR43546:SF3">
    <property type="entry name" value="UPF0173 METAL-DEPENDENT HYDROLASE MJ1163"/>
    <property type="match status" value="1"/>
</dbReference>
<sequence>MRLVYGPVSIAQVGKFGWRICASTCICIDGGCENAFITHPHHYDGQGASAPNSLESVKLGEWEVVPVPVYDIKKGQRGYGYVIRGPASIFITGDSDLTQELVKVKNVDILIIAMGDRGTMTPEEAADAVMSIRPKITIPYHYAARSQYALFRDLAQPYTQIAAIWRG</sequence>
<accession>A3MWG8</accession>
<dbReference type="Gene3D" id="3.60.15.10">
    <property type="entry name" value="Ribonuclease Z/Hydroxyacylglutathione hydrolase-like"/>
    <property type="match status" value="1"/>
</dbReference>
<organism evidence="1 2">
    <name type="scientific">Pyrobaculum calidifontis (strain DSM 21063 / JCM 11548 / VA1)</name>
    <dbReference type="NCBI Taxonomy" id="410359"/>
    <lineage>
        <taxon>Archaea</taxon>
        <taxon>Thermoproteota</taxon>
        <taxon>Thermoprotei</taxon>
        <taxon>Thermoproteales</taxon>
        <taxon>Thermoproteaceae</taxon>
        <taxon>Pyrobaculum</taxon>
    </lineage>
</organism>
<dbReference type="HOGENOM" id="CLU_070010_0_1_2"/>
<dbReference type="STRING" id="410359.Pcal_1567"/>
<dbReference type="OrthoDB" id="28313at2157"/>
<dbReference type="InterPro" id="IPR036866">
    <property type="entry name" value="RibonucZ/Hydroxyglut_hydro"/>
</dbReference>
<dbReference type="eggNOG" id="arCOG00530">
    <property type="taxonomic scope" value="Archaea"/>
</dbReference>
<dbReference type="AlphaFoldDB" id="A3MWG8"/>
<dbReference type="GeneID" id="4909123"/>
<dbReference type="SUPFAM" id="SSF56281">
    <property type="entry name" value="Metallo-hydrolase/oxidoreductase"/>
    <property type="match status" value="1"/>
</dbReference>
<dbReference type="PANTHER" id="PTHR43546">
    <property type="entry name" value="UPF0173 METAL-DEPENDENT HYDROLASE MJ1163-RELATED"/>
    <property type="match status" value="1"/>
</dbReference>
<name>A3MWG8_PYRCJ</name>
<reference evidence="1" key="1">
    <citation type="submission" date="2007-02" db="EMBL/GenBank/DDBJ databases">
        <title>Complete sequence of Pyrobaculum calidifontis JCM 11548.</title>
        <authorList>
            <consortium name="US DOE Joint Genome Institute"/>
            <person name="Copeland A."/>
            <person name="Lucas S."/>
            <person name="Lapidus A."/>
            <person name="Barry K."/>
            <person name="Glavina del Rio T."/>
            <person name="Dalin E."/>
            <person name="Tice H."/>
            <person name="Pitluck S."/>
            <person name="Chain P."/>
            <person name="Malfatti S."/>
            <person name="Shin M."/>
            <person name="Vergez L."/>
            <person name="Schmutz J."/>
            <person name="Larimer F."/>
            <person name="Land M."/>
            <person name="Hauser L."/>
            <person name="Kyrpides N."/>
            <person name="Mikhailova N."/>
            <person name="Cozen A.E."/>
            <person name="Fitz-Gibbon S.T."/>
            <person name="House C.H."/>
            <person name="Saltikov C."/>
            <person name="Lowe T.M."/>
            <person name="Richardson P."/>
        </authorList>
    </citation>
    <scope>NUCLEOTIDE SEQUENCE [LARGE SCALE GENOMIC DNA]</scope>
    <source>
        <strain evidence="1">JCM 11548</strain>
    </source>
</reference>
<dbReference type="EMBL" id="CP000561">
    <property type="protein sequence ID" value="ABO08985.1"/>
    <property type="molecule type" value="Genomic_DNA"/>
</dbReference>
<keyword evidence="2" id="KW-1185">Reference proteome</keyword>
<dbReference type="Proteomes" id="UP000001431">
    <property type="component" value="Chromosome"/>
</dbReference>
<proteinExistence type="predicted"/>